<evidence type="ECO:0000256" key="4">
    <source>
        <dbReference type="ARBA" id="ARBA00023136"/>
    </source>
</evidence>
<evidence type="ECO:0000313" key="7">
    <source>
        <dbReference type="Proteomes" id="UP000182882"/>
    </source>
</evidence>
<keyword evidence="7" id="KW-1185">Reference proteome</keyword>
<reference evidence="7" key="1">
    <citation type="submission" date="2016-10" db="EMBL/GenBank/DDBJ databases">
        <authorList>
            <person name="Varghese N."/>
            <person name="Submissions S."/>
        </authorList>
    </citation>
    <scope>NUCLEOTIDE SEQUENCE [LARGE SCALE GENOMIC DNA]</scope>
    <source>
        <strain evidence="7">Nm10</strain>
    </source>
</reference>
<keyword evidence="4 5" id="KW-0472">Membrane</keyword>
<name>A0A1H2FD26_9PROT</name>
<protein>
    <recommendedName>
        <fullName evidence="5">Probable membrane transporter protein</fullName>
    </recommendedName>
</protein>
<feature type="transmembrane region" description="Helical" evidence="5">
    <location>
        <begin position="183"/>
        <end position="205"/>
    </location>
</feature>
<feature type="transmembrane region" description="Helical" evidence="5">
    <location>
        <begin position="79"/>
        <end position="102"/>
    </location>
</feature>
<evidence type="ECO:0000256" key="1">
    <source>
        <dbReference type="ARBA" id="ARBA00004141"/>
    </source>
</evidence>
<gene>
    <name evidence="6" type="ORF">SAMN05216406_12027</name>
</gene>
<evidence type="ECO:0000256" key="3">
    <source>
        <dbReference type="ARBA" id="ARBA00022989"/>
    </source>
</evidence>
<keyword evidence="2 5" id="KW-0812">Transmembrane</keyword>
<dbReference type="EMBL" id="FNLN01000020">
    <property type="protein sequence ID" value="SDU05252.1"/>
    <property type="molecule type" value="Genomic_DNA"/>
</dbReference>
<comment type="subcellular location">
    <subcellularLocation>
        <location evidence="5">Cell membrane</location>
        <topology evidence="5">Multi-pass membrane protein</topology>
    </subcellularLocation>
    <subcellularLocation>
        <location evidence="1">Membrane</location>
        <topology evidence="1">Multi-pass membrane protein</topology>
    </subcellularLocation>
</comment>
<dbReference type="KEGG" id="nur:ATY38_08900"/>
<feature type="transmembrane region" description="Helical" evidence="5">
    <location>
        <begin position="6"/>
        <end position="37"/>
    </location>
</feature>
<evidence type="ECO:0000256" key="2">
    <source>
        <dbReference type="ARBA" id="ARBA00022692"/>
    </source>
</evidence>
<evidence type="ECO:0000313" key="6">
    <source>
        <dbReference type="EMBL" id="SDU05252.1"/>
    </source>
</evidence>
<evidence type="ECO:0000256" key="5">
    <source>
        <dbReference type="RuleBase" id="RU363041"/>
    </source>
</evidence>
<dbReference type="Proteomes" id="UP000182882">
    <property type="component" value="Unassembled WGS sequence"/>
</dbReference>
<feature type="transmembrane region" description="Helical" evidence="5">
    <location>
        <begin position="147"/>
        <end position="171"/>
    </location>
</feature>
<dbReference type="RefSeq" id="WP_062558996.1">
    <property type="nucleotide sequence ID" value="NZ_CP013341.1"/>
</dbReference>
<feature type="transmembrane region" description="Helical" evidence="5">
    <location>
        <begin position="49"/>
        <end position="73"/>
    </location>
</feature>
<proteinExistence type="inferred from homology"/>
<dbReference type="Pfam" id="PF01925">
    <property type="entry name" value="TauE"/>
    <property type="match status" value="1"/>
</dbReference>
<keyword evidence="3 5" id="KW-1133">Transmembrane helix</keyword>
<dbReference type="PANTHER" id="PTHR43483">
    <property type="entry name" value="MEMBRANE TRANSPORTER PROTEIN HI_0806-RELATED"/>
    <property type="match status" value="1"/>
</dbReference>
<organism evidence="6 7">
    <name type="scientific">Nitrosomonas ureae</name>
    <dbReference type="NCBI Taxonomy" id="44577"/>
    <lineage>
        <taxon>Bacteria</taxon>
        <taxon>Pseudomonadati</taxon>
        <taxon>Pseudomonadota</taxon>
        <taxon>Betaproteobacteria</taxon>
        <taxon>Nitrosomonadales</taxon>
        <taxon>Nitrosomonadaceae</taxon>
        <taxon>Nitrosomonas</taxon>
    </lineage>
</organism>
<accession>A0A1H2FD26</accession>
<keyword evidence="5" id="KW-1003">Cell membrane</keyword>
<feature type="transmembrane region" description="Helical" evidence="5">
    <location>
        <begin position="109"/>
        <end position="127"/>
    </location>
</feature>
<sequence length="267" mass="27789">MPDIEWIVLYMALGAIAGFMAGLLGLGGGGILVPLLASIFTMQGMSADNVVHLALGTSLACMIISSTASIRAHAFRGAIMWRVASGMAPGIVIGAFLAAHAATNLNSTFIAVFFTLFMALITLQMLVDWQPKPSKQPVTLRRLLAAGVGIGSVSALTAVGGGFLAIAYLSYKNSDIKTAIGTSAAIGFPIAIAGTAGYMISGWSITLSNPYTLGFIYMPAFLVISIASAIAAHYGARCSHRLPEVFLKKTLAVISLLLSIKMLASFV</sequence>
<feature type="transmembrane region" description="Helical" evidence="5">
    <location>
        <begin position="211"/>
        <end position="234"/>
    </location>
</feature>
<dbReference type="InterPro" id="IPR002781">
    <property type="entry name" value="TM_pro_TauE-like"/>
</dbReference>
<dbReference type="AlphaFoldDB" id="A0A1H2FD26"/>
<dbReference type="GO" id="GO:0005886">
    <property type="term" value="C:plasma membrane"/>
    <property type="evidence" value="ECO:0007669"/>
    <property type="project" value="UniProtKB-SubCell"/>
</dbReference>
<dbReference type="PANTHER" id="PTHR43483:SF3">
    <property type="entry name" value="MEMBRANE TRANSPORTER PROTEIN HI_0806-RELATED"/>
    <property type="match status" value="1"/>
</dbReference>
<comment type="similarity">
    <text evidence="5">Belongs to the 4-toluene sulfonate uptake permease (TSUP) (TC 2.A.102) family.</text>
</comment>